<organism evidence="3 4">
    <name type="scientific">Halomonas beimenensis</name>
    <dbReference type="NCBI Taxonomy" id="475662"/>
    <lineage>
        <taxon>Bacteria</taxon>
        <taxon>Pseudomonadati</taxon>
        <taxon>Pseudomonadota</taxon>
        <taxon>Gammaproteobacteria</taxon>
        <taxon>Oceanospirillales</taxon>
        <taxon>Halomonadaceae</taxon>
        <taxon>Halomonas</taxon>
    </lineage>
</organism>
<evidence type="ECO:0000313" key="3">
    <source>
        <dbReference type="EMBL" id="ATJ82698.1"/>
    </source>
</evidence>
<dbReference type="OrthoDB" id="5294347at2"/>
<dbReference type="Proteomes" id="UP000219993">
    <property type="component" value="Chromosome"/>
</dbReference>
<proteinExistence type="predicted"/>
<dbReference type="RefSeq" id="WP_097789103.1">
    <property type="nucleotide sequence ID" value="NZ_BAAADT010000002.1"/>
</dbReference>
<sequence length="152" mass="17358">MIQSLQRKLQDMMAPGEAPEKAEPTLALATAVLLFEVARADYRLEEAEEVRLGEILAERFDLPEGEVAALVRRARGETETAVDHHRFVRQVRDGCDYRERCELVRLMWSLALSDGHKDALEEHRIRRLAELLHVSHGDFIRAKLSEEGERSG</sequence>
<name>A0A291P749_9GAMM</name>
<feature type="region of interest" description="Disordered" evidence="1">
    <location>
        <begin position="1"/>
        <end position="21"/>
    </location>
</feature>
<dbReference type="EMBL" id="CP021435">
    <property type="protein sequence ID" value="ATJ82698.1"/>
    <property type="molecule type" value="Genomic_DNA"/>
</dbReference>
<dbReference type="InterPro" id="IPR007791">
    <property type="entry name" value="DjlA_N"/>
</dbReference>
<evidence type="ECO:0000313" key="4">
    <source>
        <dbReference type="Proteomes" id="UP000219993"/>
    </source>
</evidence>
<accession>A0A291P749</accession>
<dbReference type="SUPFAM" id="SSF158682">
    <property type="entry name" value="TerB-like"/>
    <property type="match status" value="1"/>
</dbReference>
<evidence type="ECO:0000259" key="2">
    <source>
        <dbReference type="Pfam" id="PF05099"/>
    </source>
</evidence>
<keyword evidence="4" id="KW-1185">Reference proteome</keyword>
<protein>
    <recommendedName>
        <fullName evidence="2">Co-chaperone DjlA N-terminal domain-containing protein</fullName>
    </recommendedName>
</protein>
<reference evidence="3 4" key="1">
    <citation type="journal article" date="2017" name="Sci. Rep.">
        <title>Revealing the Saline Adaptation Strategies of the Halophilic Bacterium Halomonas beimenensis through High-throughput Omics and Transposon Mutagenesis Approaches.</title>
        <authorList>
            <person name="Chen Y.H."/>
            <person name="Lin S.S."/>
            <person name="Shyu Y.T."/>
        </authorList>
    </citation>
    <scope>NUCLEOTIDE SEQUENCE [LARGE SCALE GENOMIC DNA]</scope>
    <source>
        <strain evidence="3 4">NTU-111</strain>
    </source>
</reference>
<gene>
    <name evidence="3" type="ORF">BEI_1711</name>
</gene>
<dbReference type="KEGG" id="hbe:BEI_1711"/>
<dbReference type="AlphaFoldDB" id="A0A291P749"/>
<evidence type="ECO:0000256" key="1">
    <source>
        <dbReference type="SAM" id="MobiDB-lite"/>
    </source>
</evidence>
<feature type="domain" description="Co-chaperone DjlA N-terminal" evidence="2">
    <location>
        <begin position="28"/>
        <end position="143"/>
    </location>
</feature>
<dbReference type="Gene3D" id="1.10.3680.10">
    <property type="entry name" value="TerB-like"/>
    <property type="match status" value="1"/>
</dbReference>
<dbReference type="CDD" id="cd07313">
    <property type="entry name" value="terB_like_2"/>
    <property type="match status" value="1"/>
</dbReference>
<dbReference type="Pfam" id="PF05099">
    <property type="entry name" value="TerB"/>
    <property type="match status" value="1"/>
</dbReference>
<dbReference type="InterPro" id="IPR029024">
    <property type="entry name" value="TerB-like"/>
</dbReference>